<dbReference type="RefSeq" id="WP_328985822.1">
    <property type="nucleotide sequence ID" value="NZ_CP121472.1"/>
</dbReference>
<dbReference type="EMBL" id="CP121472">
    <property type="protein sequence ID" value="WPL15237.1"/>
    <property type="molecule type" value="Genomic_DNA"/>
</dbReference>
<accession>A0ABZ0S4F0</accession>
<dbReference type="PANTHER" id="PTHR34610">
    <property type="entry name" value="SSL7007 PROTEIN"/>
    <property type="match status" value="1"/>
</dbReference>
<dbReference type="PANTHER" id="PTHR34610:SF3">
    <property type="entry name" value="SSL7007 PROTEIN"/>
    <property type="match status" value="1"/>
</dbReference>
<dbReference type="Pfam" id="PF13470">
    <property type="entry name" value="PIN_3"/>
    <property type="match status" value="1"/>
</dbReference>
<keyword evidence="3" id="KW-1185">Reference proteome</keyword>
<dbReference type="Proteomes" id="UP001432180">
    <property type="component" value="Chromosome"/>
</dbReference>
<dbReference type="InterPro" id="IPR002716">
    <property type="entry name" value="PIN_dom"/>
</dbReference>
<name>A0ABZ0S4F0_9GAMM</name>
<dbReference type="InterPro" id="IPR029060">
    <property type="entry name" value="PIN-like_dom_sf"/>
</dbReference>
<dbReference type="SUPFAM" id="SSF88723">
    <property type="entry name" value="PIN domain-like"/>
    <property type="match status" value="1"/>
</dbReference>
<organism evidence="2 3">
    <name type="scientific">Thiorhodovibrio winogradskyi</name>
    <dbReference type="NCBI Taxonomy" id="77007"/>
    <lineage>
        <taxon>Bacteria</taxon>
        <taxon>Pseudomonadati</taxon>
        <taxon>Pseudomonadota</taxon>
        <taxon>Gammaproteobacteria</taxon>
        <taxon>Chromatiales</taxon>
        <taxon>Chromatiaceae</taxon>
        <taxon>Thiorhodovibrio</taxon>
    </lineage>
</organism>
<proteinExistence type="predicted"/>
<dbReference type="NCBIfam" id="TIGR00305">
    <property type="entry name" value="putative toxin-antitoxin system toxin component, PIN family"/>
    <property type="match status" value="1"/>
</dbReference>
<sequence length="143" mass="15783">MTKPDPVPRIVLDTNVLFAGLYSSSGQSHRLLRAILDGRVRITLSTPLLFEYEDVLKRNQAVLGLSDVEINVILDNLCVVADLQAIYFLWRPCLPDAKDDMVLELAVAAKVPHIVSFNAKDFRPASGFGIAVITPKNLLETLP</sequence>
<evidence type="ECO:0000313" key="3">
    <source>
        <dbReference type="Proteomes" id="UP001432180"/>
    </source>
</evidence>
<evidence type="ECO:0000259" key="1">
    <source>
        <dbReference type="Pfam" id="PF13470"/>
    </source>
</evidence>
<protein>
    <submittedName>
        <fullName evidence="2">Toxin-antitoxin system toxin component, PIN family</fullName>
    </submittedName>
</protein>
<reference evidence="2 3" key="1">
    <citation type="journal article" date="2023" name="Microorganisms">
        <title>Thiorhodovibrio frisius and Trv. litoralis spp. nov., Two Novel Members from a Clade of Fastidious Purple Sulfur Bacteria That Exhibit Unique Red-Shifted Light-Harvesting Capabilities.</title>
        <authorList>
            <person name="Methner A."/>
            <person name="Kuzyk S.B."/>
            <person name="Petersen J."/>
            <person name="Bauer S."/>
            <person name="Brinkmann H."/>
            <person name="Sichau K."/>
            <person name="Wanner G."/>
            <person name="Wolf J."/>
            <person name="Neumann-Schaal M."/>
            <person name="Henke P."/>
            <person name="Tank M."/>
            <person name="Sproer C."/>
            <person name="Bunk B."/>
            <person name="Overmann J."/>
        </authorList>
    </citation>
    <scope>NUCLEOTIDE SEQUENCE [LARGE SCALE GENOMIC DNA]</scope>
    <source>
        <strain evidence="2 3">DSM 6702</strain>
    </source>
</reference>
<feature type="domain" description="PIN" evidence="1">
    <location>
        <begin position="9"/>
        <end position="119"/>
    </location>
</feature>
<evidence type="ECO:0000313" key="2">
    <source>
        <dbReference type="EMBL" id="WPL15237.1"/>
    </source>
</evidence>
<gene>
    <name evidence="2" type="ORF">Thiowin_00120</name>
</gene>
<dbReference type="InterPro" id="IPR002850">
    <property type="entry name" value="PIN_toxin-like"/>
</dbReference>